<reference evidence="2 3" key="1">
    <citation type="submission" date="2016-05" db="EMBL/GenBank/DDBJ databases">
        <title>Comparative analysis of secretome profiles of manganese(II)-oxidizing ascomycete fungi.</title>
        <authorList>
            <consortium name="DOE Joint Genome Institute"/>
            <person name="Zeiner C.A."/>
            <person name="Purvine S.O."/>
            <person name="Zink E.M."/>
            <person name="Wu S."/>
            <person name="Pasa-Tolic L."/>
            <person name="Chaput D.L."/>
            <person name="Haridas S."/>
            <person name="Grigoriev I.V."/>
            <person name="Santelli C.M."/>
            <person name="Hansel C.M."/>
        </authorList>
    </citation>
    <scope>NUCLEOTIDE SEQUENCE [LARGE SCALE GENOMIC DNA]</scope>
    <source>
        <strain evidence="2 3">AP3s5-JAC2a</strain>
    </source>
</reference>
<evidence type="ECO:0000256" key="1">
    <source>
        <dbReference type="SAM" id="MobiDB-lite"/>
    </source>
</evidence>
<feature type="region of interest" description="Disordered" evidence="1">
    <location>
        <begin position="77"/>
        <end position="98"/>
    </location>
</feature>
<organism evidence="2 3">
    <name type="scientific">Paraphaeosphaeria sporulosa</name>
    <dbReference type="NCBI Taxonomy" id="1460663"/>
    <lineage>
        <taxon>Eukaryota</taxon>
        <taxon>Fungi</taxon>
        <taxon>Dikarya</taxon>
        <taxon>Ascomycota</taxon>
        <taxon>Pezizomycotina</taxon>
        <taxon>Dothideomycetes</taxon>
        <taxon>Pleosporomycetidae</taxon>
        <taxon>Pleosporales</taxon>
        <taxon>Massarineae</taxon>
        <taxon>Didymosphaeriaceae</taxon>
        <taxon>Paraphaeosphaeria</taxon>
    </lineage>
</organism>
<evidence type="ECO:0000313" key="3">
    <source>
        <dbReference type="Proteomes" id="UP000077069"/>
    </source>
</evidence>
<evidence type="ECO:0000313" key="2">
    <source>
        <dbReference type="EMBL" id="OAG09277.1"/>
    </source>
</evidence>
<dbReference type="RefSeq" id="XP_018039642.1">
    <property type="nucleotide sequence ID" value="XM_018182476.1"/>
</dbReference>
<dbReference type="InParanoid" id="A0A177CR75"/>
<protein>
    <submittedName>
        <fullName evidence="2">Uncharacterized protein</fullName>
    </submittedName>
</protein>
<dbReference type="GeneID" id="28765962"/>
<proteinExistence type="predicted"/>
<dbReference type="EMBL" id="KV441549">
    <property type="protein sequence ID" value="OAG09277.1"/>
    <property type="molecule type" value="Genomic_DNA"/>
</dbReference>
<keyword evidence="3" id="KW-1185">Reference proteome</keyword>
<accession>A0A177CR75</accession>
<feature type="compositionally biased region" description="Low complexity" evidence="1">
    <location>
        <begin position="77"/>
        <end position="96"/>
    </location>
</feature>
<dbReference type="Proteomes" id="UP000077069">
    <property type="component" value="Unassembled WGS sequence"/>
</dbReference>
<name>A0A177CR75_9PLEO</name>
<dbReference type="AlphaFoldDB" id="A0A177CR75"/>
<sequence>MSRTQKQVTHCSVDESDFQCSDNFLLTYFGDWNVSPKNPNGMHEYPRPAYGAKNKTAEETEAGADISKRKTLQPRSMSFRSPRSFWSSGSTHSSGSPPMLPVLMDLGPEQGGDGTVHHPAYDPDRVSSAGVSLDSVARHELEIADALHRAEPTVVDNTSVDLTRAPSSILGLITAATANASAQGWWPEDLSVVRALDPISFSSLPLTAGAHRPQSQLEQLSTSQSFFGDMRRLQPDGMSRGQFRHMTSSGTDVAAEMVPQLLSCGWGLWRRVMRRRRRMGMERA</sequence>
<gene>
    <name evidence="2" type="ORF">CC84DRAFT_1212727</name>
</gene>